<dbReference type="HOGENOM" id="CLU_000604_17_2_1"/>
<dbReference type="Pfam" id="PF00005">
    <property type="entry name" value="ABC_tran"/>
    <property type="match status" value="2"/>
</dbReference>
<keyword evidence="7" id="KW-0067">ATP-binding</keyword>
<comment type="similarity">
    <text evidence="2">Belongs to the ABC transporter superfamily. ABCB family. Multidrug resistance exporter (TC 3.A.1.201) subfamily.</text>
</comment>
<feature type="transmembrane region" description="Helical" evidence="11">
    <location>
        <begin position="271"/>
        <end position="295"/>
    </location>
</feature>
<keyword evidence="3" id="KW-0813">Transport</keyword>
<dbReference type="InterPro" id="IPR039421">
    <property type="entry name" value="Type_1_exporter"/>
</dbReference>
<dbReference type="SUPFAM" id="SSF90123">
    <property type="entry name" value="ABC transporter transmembrane region"/>
    <property type="match status" value="2"/>
</dbReference>
<dbReference type="FunFam" id="1.20.1560.10:FF:000057">
    <property type="entry name" value="ABC multidrug transporter SitT"/>
    <property type="match status" value="2"/>
</dbReference>
<keyword evidence="5" id="KW-0677">Repeat</keyword>
<dbReference type="GO" id="GO:0090374">
    <property type="term" value="P:oligopeptide export from mitochondrion"/>
    <property type="evidence" value="ECO:0007669"/>
    <property type="project" value="TreeGrafter"/>
</dbReference>
<keyword evidence="4 11" id="KW-0812">Transmembrane</keyword>
<comment type="subcellular location">
    <subcellularLocation>
        <location evidence="1">Membrane</location>
        <topology evidence="1">Multi-pass membrane protein</topology>
    </subcellularLocation>
</comment>
<evidence type="ECO:0000256" key="2">
    <source>
        <dbReference type="ARBA" id="ARBA00007577"/>
    </source>
</evidence>
<dbReference type="InterPro" id="IPR003439">
    <property type="entry name" value="ABC_transporter-like_ATP-bd"/>
</dbReference>
<dbReference type="SUPFAM" id="SSF52540">
    <property type="entry name" value="P-loop containing nucleoside triphosphate hydrolases"/>
    <property type="match status" value="2"/>
</dbReference>
<dbReference type="InterPro" id="IPR027417">
    <property type="entry name" value="P-loop_NTPase"/>
</dbReference>
<dbReference type="RefSeq" id="XP_002541831.1">
    <property type="nucleotide sequence ID" value="XM_002541785.1"/>
</dbReference>
<feature type="transmembrane region" description="Helical" evidence="11">
    <location>
        <begin position="194"/>
        <end position="215"/>
    </location>
</feature>
<feature type="domain" description="ABC transporter" evidence="12">
    <location>
        <begin position="1076"/>
        <end position="1315"/>
    </location>
</feature>
<dbReference type="PANTHER" id="PTHR43394:SF11">
    <property type="entry name" value="ATP-BINDING CASSETTE TRANSPORTER"/>
    <property type="match status" value="1"/>
</dbReference>
<feature type="transmembrane region" description="Helical" evidence="11">
    <location>
        <begin position="962"/>
        <end position="985"/>
    </location>
</feature>
<dbReference type="OMA" id="DLQWHES"/>
<evidence type="ECO:0000256" key="11">
    <source>
        <dbReference type="SAM" id="Phobius"/>
    </source>
</evidence>
<evidence type="ECO:0000256" key="8">
    <source>
        <dbReference type="ARBA" id="ARBA00022989"/>
    </source>
</evidence>
<feature type="transmembrane region" description="Helical" evidence="11">
    <location>
        <begin position="997"/>
        <end position="1015"/>
    </location>
</feature>
<dbReference type="GO" id="GO:0016887">
    <property type="term" value="F:ATP hydrolysis activity"/>
    <property type="evidence" value="ECO:0007669"/>
    <property type="project" value="InterPro"/>
</dbReference>
<evidence type="ECO:0000256" key="6">
    <source>
        <dbReference type="ARBA" id="ARBA00022741"/>
    </source>
</evidence>
<dbReference type="GeneID" id="8442676"/>
<dbReference type="SMART" id="SM00382">
    <property type="entry name" value="AAA"/>
    <property type="match status" value="2"/>
</dbReference>
<dbReference type="Pfam" id="PF00664">
    <property type="entry name" value="ABC_membrane"/>
    <property type="match status" value="2"/>
</dbReference>
<evidence type="ECO:0000313" key="15">
    <source>
        <dbReference type="Proteomes" id="UP000002058"/>
    </source>
</evidence>
<dbReference type="CDD" id="cd18578">
    <property type="entry name" value="ABC_6TM_Pgp_ABCB1_D2_like"/>
    <property type="match status" value="1"/>
</dbReference>
<feature type="transmembrane region" description="Helical" evidence="11">
    <location>
        <begin position="733"/>
        <end position="760"/>
    </location>
</feature>
<dbReference type="CDD" id="cd18577">
    <property type="entry name" value="ABC_6TM_Pgp_ABCB1_D1_like"/>
    <property type="match status" value="1"/>
</dbReference>
<evidence type="ECO:0000256" key="3">
    <source>
        <dbReference type="ARBA" id="ARBA00022448"/>
    </source>
</evidence>
<keyword evidence="15" id="KW-1185">Reference proteome</keyword>
<evidence type="ECO:0000313" key="14">
    <source>
        <dbReference type="EMBL" id="EEP76498.1"/>
    </source>
</evidence>
<feature type="transmembrane region" description="Helical" evidence="11">
    <location>
        <begin position="37"/>
        <end position="64"/>
    </location>
</feature>
<feature type="domain" description="ABC transmembrane type-1" evidence="13">
    <location>
        <begin position="44"/>
        <end position="342"/>
    </location>
</feature>
<dbReference type="InParanoid" id="C4JHI4"/>
<dbReference type="InterPro" id="IPR003593">
    <property type="entry name" value="AAA+_ATPase"/>
</dbReference>
<protein>
    <recommendedName>
        <fullName evidence="16">Leptomycin B resistance protein pmd1</fullName>
    </recommendedName>
</protein>
<dbReference type="OrthoDB" id="6500128at2759"/>
<keyword evidence="8 11" id="KW-1133">Transmembrane helix</keyword>
<dbReference type="STRING" id="336963.C4JHI4"/>
<evidence type="ECO:0000259" key="13">
    <source>
        <dbReference type="PROSITE" id="PS50929"/>
    </source>
</evidence>
<name>C4JHI4_UNCRE</name>
<evidence type="ECO:0000256" key="4">
    <source>
        <dbReference type="ARBA" id="ARBA00022692"/>
    </source>
</evidence>
<dbReference type="Gene3D" id="1.20.1560.10">
    <property type="entry name" value="ABC transporter type 1, transmembrane domain"/>
    <property type="match status" value="1"/>
</dbReference>
<dbReference type="GO" id="GO:0015421">
    <property type="term" value="F:ABC-type oligopeptide transporter activity"/>
    <property type="evidence" value="ECO:0007669"/>
    <property type="project" value="TreeGrafter"/>
</dbReference>
<organism evidence="14 15">
    <name type="scientific">Uncinocarpus reesii (strain UAMH 1704)</name>
    <dbReference type="NCBI Taxonomy" id="336963"/>
    <lineage>
        <taxon>Eukaryota</taxon>
        <taxon>Fungi</taxon>
        <taxon>Dikarya</taxon>
        <taxon>Ascomycota</taxon>
        <taxon>Pezizomycotina</taxon>
        <taxon>Eurotiomycetes</taxon>
        <taxon>Eurotiomycetidae</taxon>
        <taxon>Onygenales</taxon>
        <taxon>Onygenaceae</taxon>
        <taxon>Uncinocarpus</taxon>
    </lineage>
</organism>
<evidence type="ECO:0000256" key="5">
    <source>
        <dbReference type="ARBA" id="ARBA00022737"/>
    </source>
</evidence>
<evidence type="ECO:0000256" key="7">
    <source>
        <dbReference type="ARBA" id="ARBA00022840"/>
    </source>
</evidence>
<evidence type="ECO:0008006" key="16">
    <source>
        <dbReference type="Google" id="ProtNLM"/>
    </source>
</evidence>
<keyword evidence="6" id="KW-0547">Nucleotide-binding</keyword>
<gene>
    <name evidence="14" type="ORF">UREG_01347</name>
</gene>
<dbReference type="FunFam" id="3.40.50.300:FF:000913">
    <property type="entry name" value="ABC multidrug transporter SitT"/>
    <property type="match status" value="1"/>
</dbReference>
<dbReference type="PROSITE" id="PS50893">
    <property type="entry name" value="ABC_TRANSPORTER_2"/>
    <property type="match status" value="2"/>
</dbReference>
<feature type="transmembrane region" description="Helical" evidence="11">
    <location>
        <begin position="169"/>
        <end position="188"/>
    </location>
</feature>
<dbReference type="CDD" id="cd03249">
    <property type="entry name" value="ABC_MTABC3_MDL1_MDL2"/>
    <property type="match status" value="1"/>
</dbReference>
<reference evidence="15" key="1">
    <citation type="journal article" date="2009" name="Genome Res.">
        <title>Comparative genomic analyses of the human fungal pathogens Coccidioides and their relatives.</title>
        <authorList>
            <person name="Sharpton T.J."/>
            <person name="Stajich J.E."/>
            <person name="Rounsley S.D."/>
            <person name="Gardner M.J."/>
            <person name="Wortman J.R."/>
            <person name="Jordar V.S."/>
            <person name="Maiti R."/>
            <person name="Kodira C.D."/>
            <person name="Neafsey D.E."/>
            <person name="Zeng Q."/>
            <person name="Hung C.-Y."/>
            <person name="McMahan C."/>
            <person name="Muszewska A."/>
            <person name="Grynberg M."/>
            <person name="Mandel M.A."/>
            <person name="Kellner E.M."/>
            <person name="Barker B.M."/>
            <person name="Galgiani J.N."/>
            <person name="Orbach M.J."/>
            <person name="Kirkland T.N."/>
            <person name="Cole G.T."/>
            <person name="Henn M.R."/>
            <person name="Birren B.W."/>
            <person name="Taylor J.W."/>
        </authorList>
    </citation>
    <scope>NUCLEOTIDE SEQUENCE [LARGE SCALE GENOMIC DNA]</scope>
    <source>
        <strain evidence="15">UAMH 1704</strain>
    </source>
</reference>
<evidence type="ECO:0000256" key="9">
    <source>
        <dbReference type="ARBA" id="ARBA00023136"/>
    </source>
</evidence>
<dbReference type="EMBL" id="CH476615">
    <property type="protein sequence ID" value="EEP76498.1"/>
    <property type="molecule type" value="Genomic_DNA"/>
</dbReference>
<dbReference type="PROSITE" id="PS50929">
    <property type="entry name" value="ABC_TM1F"/>
    <property type="match status" value="2"/>
</dbReference>
<dbReference type="GO" id="GO:0005524">
    <property type="term" value="F:ATP binding"/>
    <property type="evidence" value="ECO:0007669"/>
    <property type="project" value="UniProtKB-KW"/>
</dbReference>
<feature type="transmembrane region" description="Helical" evidence="11">
    <location>
        <begin position="858"/>
        <end position="879"/>
    </location>
</feature>
<dbReference type="InterPro" id="IPR011527">
    <property type="entry name" value="ABC1_TM_dom"/>
</dbReference>
<dbReference type="InterPro" id="IPR036640">
    <property type="entry name" value="ABC1_TM_sf"/>
</dbReference>
<dbReference type="KEGG" id="ure:UREG_01347"/>
<accession>C4JHI4</accession>
<feature type="transmembrane region" description="Helical" evidence="11">
    <location>
        <begin position="780"/>
        <end position="807"/>
    </location>
</feature>
<feature type="transmembrane region" description="Helical" evidence="11">
    <location>
        <begin position="97"/>
        <end position="118"/>
    </location>
</feature>
<sequence>MAATVGELGGSGSKMPKDIKKRLTSYLRLLVYANPSFYDFLLLFLGVVAALGSGVSFPLLGILFGEVVDDLNSATCSTDIADLSAFQSGVNAQVLKVVYVGVGYFVLAYISIVCWTLTGERLAQRIRQKYFKAILSQDVVFFDDLPAGAVSARLNGDIATIQNGTSEKVGLVLNSISFFVTGYIVAFIKDAKLGGALVSLLPAFMLMSFVGSHFIQKYTSRMVENVASSTSVALEALSNVMVVHALTANPRLESKFAKFLEMAKNAGIKKAISAGIQAGLLYFIAYSANALAYWLGSRSIADAVASGGEGATVGSTYTVIFILVDASLILSTMAPFFQYFDSASVAFQQLEQDIDREPEINGTASGTGEILQNTTGHIELKNIQFTYASRPDKQVLQDLSLDSIVGLSGSGKSTIANLIMRFYDPNNGSILFDGRDIKSIDVKSLRGYISLVQQEPCLLERSILENIALGLVNSPTHSHLKPTLQSGKLSEVAAAVQRGQDLDSVAEANGAEVVEIVRLVKDAANLADVSTFVSRLQDGFGTLVGSSGSLISGGQKQRISLARALVKDPKVLILDEATASLDSASERRVQAALERAAMGRTLIVIAHRLSTIRNADKIVVMRNGEIIEQGAHSELLARDGAYADLIRLQNLNAREEEDNRSSQSLATDAAIEDVSVKLSDEYSSTVDEKLNQIDVESEKSSAGPVPDDEDATLGARRPFGATFGVLCGFLRPYIFHLFLALVAAIIVGGTYSAVAAVFGNTIGELSPCNGESRIRWAGNFYGLMFFVLAIVEFFANFASWSLFGFVAERIVYKIRVLSFRALLEQDLQWHESNGRTPSLLLTLITKDGNALSGLTGSLIGNLVSVVVNFVTAVILTHIIAWKIALVFLAVVPLMLGAGAMRVIQFARFEQHHAEAFTKSIGITIEAVNSIKTVSSFSLEQEIFNTYIRSLQKPIKAITKHSAYASLWLAISYGLSNFLYALAYWWGSKRIIAGDYSQTQFFIVLVALLVSAQLWGQMFTLAPDVSRAFTAINRIFNLLDLGSDRKLSNNRRPGTDVEATPETTEKALDSGNSGISVAFKQVEFAYPARPDVKVLQGLDLSIQPGQFAALVGPSGAGKSTIISLVERMYAPSSGVIQVDNRDISKYEGITFRNNIALVSQDNVLFDGSIRFNLALGARPGHEPSDAELEEACKIANIHDTIIKLPEGYDTSCGPNGSQLSGGQKQRLAIARALVRKPRLLLLDESTSALDAESEKLLQDGLEKAARGITVIAIAHRLNTIQKADVIFLIEDGKCVDRGTHRELMERSESYRVNALHQAVDGAELSAK</sequence>
<proteinExistence type="inferred from homology"/>
<dbReference type="PROSITE" id="PS00211">
    <property type="entry name" value="ABC_TRANSPORTER_1"/>
    <property type="match status" value="2"/>
</dbReference>
<dbReference type="Proteomes" id="UP000002058">
    <property type="component" value="Unassembled WGS sequence"/>
</dbReference>
<dbReference type="Gene3D" id="3.40.50.300">
    <property type="entry name" value="P-loop containing nucleotide triphosphate hydrolases"/>
    <property type="match status" value="2"/>
</dbReference>
<evidence type="ECO:0000256" key="1">
    <source>
        <dbReference type="ARBA" id="ARBA00004141"/>
    </source>
</evidence>
<dbReference type="VEuPathDB" id="FungiDB:UREG_01347"/>
<feature type="transmembrane region" description="Helical" evidence="11">
    <location>
        <begin position="885"/>
        <end position="903"/>
    </location>
</feature>
<dbReference type="InterPro" id="IPR017871">
    <property type="entry name" value="ABC_transporter-like_CS"/>
</dbReference>
<feature type="region of interest" description="Disordered" evidence="10">
    <location>
        <begin position="1048"/>
        <end position="1067"/>
    </location>
</feature>
<evidence type="ECO:0000256" key="10">
    <source>
        <dbReference type="SAM" id="MobiDB-lite"/>
    </source>
</evidence>
<feature type="domain" description="ABC transmembrane type-1" evidence="13">
    <location>
        <begin position="738"/>
        <end position="1026"/>
    </location>
</feature>
<keyword evidence="9 11" id="KW-0472">Membrane</keyword>
<dbReference type="GO" id="GO:0005743">
    <property type="term" value="C:mitochondrial inner membrane"/>
    <property type="evidence" value="ECO:0007669"/>
    <property type="project" value="TreeGrafter"/>
</dbReference>
<evidence type="ECO:0000259" key="12">
    <source>
        <dbReference type="PROSITE" id="PS50893"/>
    </source>
</evidence>
<dbReference type="eggNOG" id="KOG0055">
    <property type="taxonomic scope" value="Eukaryota"/>
</dbReference>
<dbReference type="PANTHER" id="PTHR43394">
    <property type="entry name" value="ATP-DEPENDENT PERMEASE MDL1, MITOCHONDRIAL"/>
    <property type="match status" value="1"/>
</dbReference>
<feature type="domain" description="ABC transporter" evidence="12">
    <location>
        <begin position="378"/>
        <end position="648"/>
    </location>
</feature>